<evidence type="ECO:0000256" key="8">
    <source>
        <dbReference type="ARBA" id="ARBA00022927"/>
    </source>
</evidence>
<evidence type="ECO:0000313" key="17">
    <source>
        <dbReference type="Proteomes" id="UP000196158"/>
    </source>
</evidence>
<dbReference type="SUPFAM" id="SSF54648">
    <property type="entry name" value="DLC"/>
    <property type="match status" value="1"/>
</dbReference>
<dbReference type="GO" id="GO:0005874">
    <property type="term" value="C:microtubule"/>
    <property type="evidence" value="ECO:0007669"/>
    <property type="project" value="UniProtKB-KW"/>
</dbReference>
<dbReference type="InterPro" id="IPR001372">
    <property type="entry name" value="Dynein_light_chain_typ-1/2"/>
</dbReference>
<organism evidence="16 17">
    <name type="scientific">Maudiozyma saulgeensis</name>
    <dbReference type="NCBI Taxonomy" id="1789683"/>
    <lineage>
        <taxon>Eukaryota</taxon>
        <taxon>Fungi</taxon>
        <taxon>Dikarya</taxon>
        <taxon>Ascomycota</taxon>
        <taxon>Saccharomycotina</taxon>
        <taxon>Saccharomycetes</taxon>
        <taxon>Saccharomycetales</taxon>
        <taxon>Saccharomycetaceae</taxon>
        <taxon>Maudiozyma</taxon>
    </lineage>
</organism>
<dbReference type="STRING" id="1789683.A0A1X7R298"/>
<dbReference type="InterPro" id="IPR037177">
    <property type="entry name" value="DLC_sf"/>
</dbReference>
<dbReference type="PROSITE" id="PS01239">
    <property type="entry name" value="DYNEIN_LIGHT_1"/>
    <property type="match status" value="1"/>
</dbReference>
<evidence type="ECO:0000256" key="13">
    <source>
        <dbReference type="ARBA" id="ARBA00023212"/>
    </source>
</evidence>
<proteinExistence type="inferred from homology"/>
<evidence type="ECO:0000256" key="3">
    <source>
        <dbReference type="ARBA" id="ARBA00010156"/>
    </source>
</evidence>
<keyword evidence="5 15" id="KW-0963">Cytoplasm</keyword>
<comment type="subunit">
    <text evidence="15">Cytoplasmic dynein consists of two catalytic heavy chains (HCs) and a number of non-catalytic subunits which present intermediate chains (ICs), light intermediate chains (LICs) and light chains (LCs).</text>
</comment>
<evidence type="ECO:0000256" key="4">
    <source>
        <dbReference type="ARBA" id="ARBA00022448"/>
    </source>
</evidence>
<dbReference type="InterPro" id="IPR019763">
    <property type="entry name" value="Dynein_light_1/2_CS"/>
</dbReference>
<evidence type="ECO:0000256" key="2">
    <source>
        <dbReference type="ARBA" id="ARBA00004567"/>
    </source>
</evidence>
<dbReference type="GO" id="GO:0051028">
    <property type="term" value="P:mRNA transport"/>
    <property type="evidence" value="ECO:0007669"/>
    <property type="project" value="UniProtKB-KW"/>
</dbReference>
<keyword evidence="4 15" id="KW-0813">Transport</keyword>
<dbReference type="GO" id="GO:0005643">
    <property type="term" value="C:nuclear pore"/>
    <property type="evidence" value="ECO:0007669"/>
    <property type="project" value="UniProtKB-SubCell"/>
</dbReference>
<dbReference type="Proteomes" id="UP000196158">
    <property type="component" value="Unassembled WGS sequence"/>
</dbReference>
<dbReference type="GO" id="GO:0007017">
    <property type="term" value="P:microtubule-based process"/>
    <property type="evidence" value="ECO:0007669"/>
    <property type="project" value="InterPro"/>
</dbReference>
<evidence type="ECO:0000313" key="16">
    <source>
        <dbReference type="EMBL" id="SMN19619.1"/>
    </source>
</evidence>
<dbReference type="GO" id="GO:0005868">
    <property type="term" value="C:cytoplasmic dynein complex"/>
    <property type="evidence" value="ECO:0007669"/>
    <property type="project" value="TreeGrafter"/>
</dbReference>
<dbReference type="SMART" id="SM01375">
    <property type="entry name" value="Dynein_light"/>
    <property type="match status" value="1"/>
</dbReference>
<evidence type="ECO:0000256" key="7">
    <source>
        <dbReference type="ARBA" id="ARBA00022816"/>
    </source>
</evidence>
<comment type="similarity">
    <text evidence="3 15">Belongs to the dynein light chain family.</text>
</comment>
<dbReference type="CDD" id="cd21452">
    <property type="entry name" value="DLC-like_DYNLL1_DYNLL2"/>
    <property type="match status" value="1"/>
</dbReference>
<keyword evidence="7" id="KW-0509">mRNA transport</keyword>
<evidence type="ECO:0000256" key="14">
    <source>
        <dbReference type="ARBA" id="ARBA00023242"/>
    </source>
</evidence>
<dbReference type="PANTHER" id="PTHR11886">
    <property type="entry name" value="DYNEIN LIGHT CHAIN"/>
    <property type="match status" value="1"/>
</dbReference>
<dbReference type="Gene3D" id="3.30.740.10">
    <property type="entry name" value="Protein Inhibitor Of Neuronal Nitric Oxide Synthase"/>
    <property type="match status" value="1"/>
</dbReference>
<accession>A0A1X7R298</accession>
<dbReference type="PANTHER" id="PTHR11886:SF35">
    <property type="entry name" value="DYNEIN LIGHT CHAIN"/>
    <property type="match status" value="1"/>
</dbReference>
<gene>
    <name evidence="16" type="ORF">KASA_0O01782G</name>
</gene>
<evidence type="ECO:0000256" key="15">
    <source>
        <dbReference type="RuleBase" id="RU365010"/>
    </source>
</evidence>
<dbReference type="EMBL" id="FXLY01000004">
    <property type="protein sequence ID" value="SMN19619.1"/>
    <property type="molecule type" value="Genomic_DNA"/>
</dbReference>
<evidence type="ECO:0000256" key="9">
    <source>
        <dbReference type="ARBA" id="ARBA00023010"/>
    </source>
</evidence>
<keyword evidence="8" id="KW-0653">Protein transport</keyword>
<dbReference type="FunFam" id="3.30.740.10:FF:000005">
    <property type="entry name" value="Dynein light chain"/>
    <property type="match status" value="1"/>
</dbReference>
<evidence type="ECO:0000256" key="11">
    <source>
        <dbReference type="ARBA" id="ARBA00023132"/>
    </source>
</evidence>
<keyword evidence="6 15" id="KW-0493">Microtubule</keyword>
<comment type="subcellular location">
    <subcellularLocation>
        <location evidence="1 15">Cytoplasm</location>
        <location evidence="1 15">Cytoskeleton</location>
    </subcellularLocation>
    <subcellularLocation>
        <location evidence="2">Nucleus</location>
        <location evidence="2">Nuclear pore complex</location>
    </subcellularLocation>
</comment>
<keyword evidence="14" id="KW-0539">Nucleus</keyword>
<protein>
    <recommendedName>
        <fullName evidence="15">Dynein light chain</fullName>
    </recommendedName>
</protein>
<evidence type="ECO:0000256" key="12">
    <source>
        <dbReference type="ARBA" id="ARBA00023175"/>
    </source>
</evidence>
<keyword evidence="11" id="KW-0906">Nuclear pore complex</keyword>
<dbReference type="AlphaFoldDB" id="A0A1X7R298"/>
<dbReference type="GO" id="GO:0015031">
    <property type="term" value="P:protein transport"/>
    <property type="evidence" value="ECO:0007669"/>
    <property type="project" value="UniProtKB-KW"/>
</dbReference>
<keyword evidence="17" id="KW-1185">Reference proteome</keyword>
<keyword evidence="10 15" id="KW-0243">Dynein</keyword>
<keyword evidence="9" id="KW-0811">Translocation</keyword>
<keyword evidence="13 15" id="KW-0206">Cytoskeleton</keyword>
<dbReference type="GO" id="GO:0045505">
    <property type="term" value="F:dynein intermediate chain binding"/>
    <property type="evidence" value="ECO:0007669"/>
    <property type="project" value="TreeGrafter"/>
</dbReference>
<evidence type="ECO:0000256" key="1">
    <source>
        <dbReference type="ARBA" id="ARBA00004245"/>
    </source>
</evidence>
<evidence type="ECO:0000256" key="5">
    <source>
        <dbReference type="ARBA" id="ARBA00022490"/>
    </source>
</evidence>
<reference evidence="16 17" key="1">
    <citation type="submission" date="2017-04" db="EMBL/GenBank/DDBJ databases">
        <authorList>
            <person name="Afonso C.L."/>
            <person name="Miller P.J."/>
            <person name="Scott M.A."/>
            <person name="Spackman E."/>
            <person name="Goraichik I."/>
            <person name="Dimitrov K.M."/>
            <person name="Suarez D.L."/>
            <person name="Swayne D.E."/>
        </authorList>
    </citation>
    <scope>NUCLEOTIDE SEQUENCE [LARGE SCALE GENOMIC DNA]</scope>
</reference>
<evidence type="ECO:0000256" key="6">
    <source>
        <dbReference type="ARBA" id="ARBA00022701"/>
    </source>
</evidence>
<keyword evidence="12 15" id="KW-0505">Motor protein</keyword>
<sequence>MSTESKQQEPILKASDISDELKEDIFKISAEALNTCDLEREIAASIKHQLDSKYGNTWHVIVGKNFGSYVTHEKGNFIYFYIGPLAFLIFKTL</sequence>
<comment type="function">
    <text evidence="15">Acts as one of several non-catalytic accessory components of the cytoplasmic dynein complex that are thought to be involved in linking dynein to cargos and to adapter proteins that regulate dynein function. Cytoplasmic dynein acts as a motor for the intracellular retrograde motility of vesicles and organelles along microtubules. May play a role in changing or maintaining the spatial distribution of cytoskeletal structures.</text>
</comment>
<evidence type="ECO:0000256" key="10">
    <source>
        <dbReference type="ARBA" id="ARBA00023017"/>
    </source>
</evidence>
<dbReference type="Pfam" id="PF01221">
    <property type="entry name" value="Dynein_light"/>
    <property type="match status" value="1"/>
</dbReference>
<dbReference type="OrthoDB" id="10033309at2759"/>
<name>A0A1X7R298_9SACH</name>